<evidence type="ECO:0000313" key="7">
    <source>
        <dbReference type="EMBL" id="CAF9935003.1"/>
    </source>
</evidence>
<dbReference type="GO" id="GO:0005634">
    <property type="term" value="C:nucleus"/>
    <property type="evidence" value="ECO:0007669"/>
    <property type="project" value="TreeGrafter"/>
</dbReference>
<dbReference type="OrthoDB" id="4062651at2759"/>
<comment type="similarity">
    <text evidence="5">Belongs to the protein kinase superfamily. Ser/Thr protein kinase family. GCN2 subfamily.</text>
</comment>
<dbReference type="InterPro" id="IPR008271">
    <property type="entry name" value="Ser/Thr_kinase_AS"/>
</dbReference>
<dbReference type="Gene3D" id="1.10.510.10">
    <property type="entry name" value="Transferase(Phosphotransferase) domain 1"/>
    <property type="match status" value="1"/>
</dbReference>
<dbReference type="GO" id="GO:0005524">
    <property type="term" value="F:ATP binding"/>
    <property type="evidence" value="ECO:0007669"/>
    <property type="project" value="UniProtKB-KW"/>
</dbReference>
<keyword evidence="1" id="KW-0808">Transferase</keyword>
<dbReference type="Proteomes" id="UP000664521">
    <property type="component" value="Unassembled WGS sequence"/>
</dbReference>
<dbReference type="CDD" id="cd00180">
    <property type="entry name" value="PKc"/>
    <property type="match status" value="1"/>
</dbReference>
<dbReference type="Pfam" id="PF00069">
    <property type="entry name" value="Pkinase"/>
    <property type="match status" value="1"/>
</dbReference>
<proteinExistence type="inferred from homology"/>
<dbReference type="GO" id="GO:0004672">
    <property type="term" value="F:protein kinase activity"/>
    <property type="evidence" value="ECO:0007669"/>
    <property type="project" value="InterPro"/>
</dbReference>
<dbReference type="InterPro" id="IPR000719">
    <property type="entry name" value="Prot_kinase_dom"/>
</dbReference>
<dbReference type="PROSITE" id="PS50011">
    <property type="entry name" value="PROTEIN_KINASE_DOM"/>
    <property type="match status" value="1"/>
</dbReference>
<dbReference type="SMART" id="SM00220">
    <property type="entry name" value="S_TKc"/>
    <property type="match status" value="1"/>
</dbReference>
<dbReference type="SUPFAM" id="SSF56112">
    <property type="entry name" value="Protein kinase-like (PK-like)"/>
    <property type="match status" value="1"/>
</dbReference>
<dbReference type="GO" id="GO:0005737">
    <property type="term" value="C:cytoplasm"/>
    <property type="evidence" value="ECO:0007669"/>
    <property type="project" value="TreeGrafter"/>
</dbReference>
<gene>
    <name evidence="7" type="ORF">HETSPECPRED_009426</name>
</gene>
<protein>
    <recommendedName>
        <fullName evidence="6">Protein kinase domain-containing protein</fullName>
    </recommendedName>
</protein>
<evidence type="ECO:0000256" key="3">
    <source>
        <dbReference type="ARBA" id="ARBA00022777"/>
    </source>
</evidence>
<dbReference type="PANTHER" id="PTHR11042">
    <property type="entry name" value="EUKARYOTIC TRANSLATION INITIATION FACTOR 2-ALPHA KINASE EIF2-ALPHA KINASE -RELATED"/>
    <property type="match status" value="1"/>
</dbReference>
<comment type="caution">
    <text evidence="7">The sequence shown here is derived from an EMBL/GenBank/DDBJ whole genome shotgun (WGS) entry which is preliminary data.</text>
</comment>
<evidence type="ECO:0000256" key="2">
    <source>
        <dbReference type="ARBA" id="ARBA00022741"/>
    </source>
</evidence>
<evidence type="ECO:0000256" key="1">
    <source>
        <dbReference type="ARBA" id="ARBA00022679"/>
    </source>
</evidence>
<dbReference type="InterPro" id="IPR050339">
    <property type="entry name" value="CC_SR_Kinase"/>
</dbReference>
<dbReference type="PROSITE" id="PS00108">
    <property type="entry name" value="PROTEIN_KINASE_ST"/>
    <property type="match status" value="1"/>
</dbReference>
<dbReference type="InterPro" id="IPR011009">
    <property type="entry name" value="Kinase-like_dom_sf"/>
</dbReference>
<keyword evidence="4" id="KW-0067">ATP-binding</keyword>
<keyword evidence="3" id="KW-0418">Kinase</keyword>
<keyword evidence="2" id="KW-0547">Nucleotide-binding</keyword>
<dbReference type="AlphaFoldDB" id="A0A8H3IW34"/>
<name>A0A8H3IW34_9LECA</name>
<evidence type="ECO:0000259" key="6">
    <source>
        <dbReference type="PROSITE" id="PS50011"/>
    </source>
</evidence>
<evidence type="ECO:0000256" key="5">
    <source>
        <dbReference type="ARBA" id="ARBA00037982"/>
    </source>
</evidence>
<organism evidence="7 8">
    <name type="scientific">Heterodermia speciosa</name>
    <dbReference type="NCBI Taxonomy" id="116794"/>
    <lineage>
        <taxon>Eukaryota</taxon>
        <taxon>Fungi</taxon>
        <taxon>Dikarya</taxon>
        <taxon>Ascomycota</taxon>
        <taxon>Pezizomycotina</taxon>
        <taxon>Lecanoromycetes</taxon>
        <taxon>OSLEUM clade</taxon>
        <taxon>Lecanoromycetidae</taxon>
        <taxon>Caliciales</taxon>
        <taxon>Physciaceae</taxon>
        <taxon>Heterodermia</taxon>
    </lineage>
</organism>
<feature type="domain" description="Protein kinase" evidence="6">
    <location>
        <begin position="1"/>
        <end position="279"/>
    </location>
</feature>
<evidence type="ECO:0000256" key="4">
    <source>
        <dbReference type="ARBA" id="ARBA00022840"/>
    </source>
</evidence>
<accession>A0A8H3IW34</accession>
<evidence type="ECO:0000313" key="8">
    <source>
        <dbReference type="Proteomes" id="UP000664521"/>
    </source>
</evidence>
<keyword evidence="8" id="KW-1185">Reference proteome</keyword>
<sequence>MPPQLVESRNRSNLPNALLWLVPRNVPALKCFKDNENQFYVGKVRHCGEQAFAITLERTSTVMPGSLLTLGRNGDINNIAEYHHSQGFEVGTPFIEIFMTLYEGSVETMLCQKAELRGDNKFLESVMKDILRALVYVANKGLIHRDVKPDNILVEPILKNGPTGESEVIRKFVLADFGLTKNQGTARTQGVGTLLFQAPEVFNGKRQTHKMDVFSLGVSILYLANAGRIAEVTPSDRMQIQRAIILAMEDGERFVELRDMLFFEPENRASAQQILLKWVKDDPEAMASLPIESPPLPGQANIQAVRQGLNQMRF</sequence>
<dbReference type="EMBL" id="CAJPDS010000079">
    <property type="protein sequence ID" value="CAF9935003.1"/>
    <property type="molecule type" value="Genomic_DNA"/>
</dbReference>
<reference evidence="7" key="1">
    <citation type="submission" date="2021-03" db="EMBL/GenBank/DDBJ databases">
        <authorList>
            <person name="Tagirdzhanova G."/>
        </authorList>
    </citation>
    <scope>NUCLEOTIDE SEQUENCE</scope>
</reference>